<gene>
    <name evidence="1" type="ORF">Z051_10205</name>
</gene>
<dbReference type="PANTHER" id="PTHR10668:SF105">
    <property type="entry name" value="DEHYDROGENASE-RELATED"/>
    <property type="match status" value="1"/>
</dbReference>
<dbReference type="AlphaFoldDB" id="A0A0M8PJQ3"/>
<dbReference type="PATRIC" id="fig|1441923.3.peg.2258"/>
<dbReference type="Gene3D" id="3.50.50.60">
    <property type="entry name" value="FAD/NAD(P)-binding domain"/>
    <property type="match status" value="2"/>
</dbReference>
<protein>
    <submittedName>
        <fullName evidence="1">FAD-dependent oxidoreductase</fullName>
    </submittedName>
</protein>
<organism evidence="1 2">
    <name type="scientific">Rhodococcus rhodochrous KG-21</name>
    <dbReference type="NCBI Taxonomy" id="1441923"/>
    <lineage>
        <taxon>Bacteria</taxon>
        <taxon>Bacillati</taxon>
        <taxon>Actinomycetota</taxon>
        <taxon>Actinomycetes</taxon>
        <taxon>Mycobacteriales</taxon>
        <taxon>Nocardiaceae</taxon>
        <taxon>Rhodococcus</taxon>
    </lineage>
</organism>
<dbReference type="Pfam" id="PF13450">
    <property type="entry name" value="NAD_binding_8"/>
    <property type="match status" value="1"/>
</dbReference>
<comment type="caution">
    <text evidence="1">The sequence shown here is derived from an EMBL/GenBank/DDBJ whole genome shotgun (WGS) entry which is preliminary data.</text>
</comment>
<dbReference type="InterPro" id="IPR036188">
    <property type="entry name" value="FAD/NAD-bd_sf"/>
</dbReference>
<evidence type="ECO:0000313" key="1">
    <source>
        <dbReference type="EMBL" id="KOS56325.1"/>
    </source>
</evidence>
<accession>A0A0M8PJQ3</accession>
<dbReference type="Proteomes" id="UP000037712">
    <property type="component" value="Unassembled WGS sequence"/>
</dbReference>
<reference evidence="1 2" key="1">
    <citation type="journal article" date="2015" name="Genome Announc.">
        <title>Draft Genome Sequence of Rhodococcus rhodochrous Strain KG-21, a Soil Isolate from Oil Fields of Krishna-Godavari Basin, India.</title>
        <authorList>
            <person name="Dawar C."/>
            <person name="Aggarwal R.K."/>
        </authorList>
    </citation>
    <scope>NUCLEOTIDE SEQUENCE [LARGE SCALE GENOMIC DNA]</scope>
    <source>
        <strain evidence="1 2">KG-21</strain>
    </source>
</reference>
<name>A0A0M8PJQ3_RHORH</name>
<proteinExistence type="predicted"/>
<dbReference type="EMBL" id="AZYO01000020">
    <property type="protein sequence ID" value="KOS56325.1"/>
    <property type="molecule type" value="Genomic_DNA"/>
</dbReference>
<reference evidence="2" key="2">
    <citation type="submission" date="2015-01" db="EMBL/GenBank/DDBJ databases">
        <title>Draft genome sequence of potential hydrocarbon metabolising strain of Rhodococcus rhodochrous.</title>
        <authorList>
            <person name="Aggarwal R.K."/>
            <person name="Dawar C."/>
        </authorList>
    </citation>
    <scope>NUCLEOTIDE SEQUENCE [LARGE SCALE GENOMIC DNA]</scope>
    <source>
        <strain evidence="2">KG-21</strain>
    </source>
</reference>
<dbReference type="SUPFAM" id="SSF51905">
    <property type="entry name" value="FAD/NAD(P)-binding domain"/>
    <property type="match status" value="1"/>
</dbReference>
<dbReference type="RefSeq" id="WP_054372581.1">
    <property type="nucleotide sequence ID" value="NZ_AZYO01000020.1"/>
</dbReference>
<evidence type="ECO:0000313" key="2">
    <source>
        <dbReference type="Proteomes" id="UP000037712"/>
    </source>
</evidence>
<sequence length="482" mass="50615">MTDAVVVGSGPNGLAAAVVLAAEGVRVRVLEAAETIGGGTRSSELTLPGLLHDECSGFHPLAVDTPFSRRFDLRSLGLTWLWPEVQYTHPLDDGRGGAAYRSVHETAAGLGADGPSWRRVFGALTERFEGITEDFLRPMLHVPAHPVMLARFGAYAAMPAALLGRRWSTPEARALFGGVAAHALRPFGSPMSSAIGIALGTAAHAYGWPVAQGGSRTIAAAMAALVEKNGGTIETGVRVESLAELGTPDLILLDTAPADAVRLAGNRMPARTARAYRRYRHGPGAFKVEYAVEGGVPWAHEPSRRAGTVHVCGSFAETAEAERQVARGVMPERPYVLVGQQFVADPSRSAGNVHPLYAYAHVPSGYTGDATDAITAQIERFAPGFRDTVRATHVRSTTDMSVHNPNYVGGDIVTGANSAWQLVFRPRPALDPYATGVPGVYLCSAATPPGAGAHGMCGYHAARSALAYLERGAGRESGDAGA</sequence>
<dbReference type="PANTHER" id="PTHR10668">
    <property type="entry name" value="PHYTOENE DEHYDROGENASE"/>
    <property type="match status" value="1"/>
</dbReference>